<dbReference type="Gene3D" id="3.90.1150.200">
    <property type="match status" value="1"/>
</dbReference>
<protein>
    <submittedName>
        <fullName evidence="7">Uncharacterized conserved protein YdeI, YjbR/CyaY-like superfamily, DUF1801 family</fullName>
    </submittedName>
</protein>
<dbReference type="Gene3D" id="3.40.5.90">
    <property type="entry name" value="CDGSH iron-sulfur domain, mitoNEET-type"/>
    <property type="match status" value="1"/>
</dbReference>
<proteinExistence type="predicted"/>
<dbReference type="AlphaFoldDB" id="A0A1M6L4H0"/>
<feature type="coiled-coil region" evidence="5">
    <location>
        <begin position="26"/>
        <end position="53"/>
    </location>
</feature>
<keyword evidence="8" id="KW-1185">Reference proteome</keyword>
<name>A0A1M6L4H0_9FLAO</name>
<dbReference type="SUPFAM" id="SSF159888">
    <property type="entry name" value="YdhG-like"/>
    <property type="match status" value="1"/>
</dbReference>
<dbReference type="Pfam" id="PF09360">
    <property type="entry name" value="zf-CDGSH"/>
    <property type="match status" value="1"/>
</dbReference>
<dbReference type="Proteomes" id="UP000184543">
    <property type="component" value="Unassembled WGS sequence"/>
</dbReference>
<sequence>MPSDFLDENHAQIATPPVTQHLGETEQQMNQEVNKYLNNLKNWKEELTKLREIILECGLNEEYKWMHPCYTDKGKNIVLIHGFKNYCAILFNKGALLKDPENILIQQTENVQAARQIRFTDLPEIFELKPIIKDYIKEAVEIEKSGIKIKKKKTTDFEIPNELEEKFGENPDFEEAFSRLTPGRQRGYLLYFNKPKQSKTKISRIEKNMERIMDGYGLNDCTCGLSKRKPHCDGSHKQLETE</sequence>
<dbReference type="InterPro" id="IPR018967">
    <property type="entry name" value="FeS-contain_CDGSH-typ"/>
</dbReference>
<dbReference type="Pfam" id="PF08818">
    <property type="entry name" value="DUF1801"/>
    <property type="match status" value="1"/>
</dbReference>
<dbReference type="InterPro" id="IPR016786">
    <property type="entry name" value="YdeI_bac"/>
</dbReference>
<evidence type="ECO:0000256" key="3">
    <source>
        <dbReference type="ARBA" id="ARBA00023004"/>
    </source>
</evidence>
<evidence type="ECO:0000256" key="2">
    <source>
        <dbReference type="ARBA" id="ARBA00022723"/>
    </source>
</evidence>
<evidence type="ECO:0000256" key="5">
    <source>
        <dbReference type="SAM" id="Coils"/>
    </source>
</evidence>
<dbReference type="PIRSF" id="PIRSF021308">
    <property type="entry name" value="UCP021308"/>
    <property type="match status" value="1"/>
</dbReference>
<evidence type="ECO:0000313" key="7">
    <source>
        <dbReference type="EMBL" id="SHJ66053.1"/>
    </source>
</evidence>
<dbReference type="EMBL" id="FQYU01000007">
    <property type="protein sequence ID" value="SHJ66053.1"/>
    <property type="molecule type" value="Genomic_DNA"/>
</dbReference>
<organism evidence="7 8">
    <name type="scientific">Pseudozobellia thermophila</name>
    <dbReference type="NCBI Taxonomy" id="192903"/>
    <lineage>
        <taxon>Bacteria</taxon>
        <taxon>Pseudomonadati</taxon>
        <taxon>Bacteroidota</taxon>
        <taxon>Flavobacteriia</taxon>
        <taxon>Flavobacteriales</taxon>
        <taxon>Flavobacteriaceae</taxon>
        <taxon>Pseudozobellia</taxon>
    </lineage>
</organism>
<dbReference type="SMART" id="SM00704">
    <property type="entry name" value="ZnF_CDGSH"/>
    <property type="match status" value="1"/>
</dbReference>
<keyword evidence="4" id="KW-0411">Iron-sulfur</keyword>
<keyword evidence="5" id="KW-0175">Coiled coil</keyword>
<dbReference type="GO" id="GO:0046872">
    <property type="term" value="F:metal ion binding"/>
    <property type="evidence" value="ECO:0007669"/>
    <property type="project" value="UniProtKB-KW"/>
</dbReference>
<dbReference type="GO" id="GO:0005737">
    <property type="term" value="C:cytoplasm"/>
    <property type="evidence" value="ECO:0007669"/>
    <property type="project" value="UniProtKB-ARBA"/>
</dbReference>
<gene>
    <name evidence="7" type="ORF">SAMN04488513_10716</name>
</gene>
<evidence type="ECO:0000313" key="8">
    <source>
        <dbReference type="Proteomes" id="UP000184543"/>
    </source>
</evidence>
<keyword evidence="1" id="KW-0001">2Fe-2S</keyword>
<keyword evidence="3" id="KW-0408">Iron</keyword>
<dbReference type="InterPro" id="IPR014922">
    <property type="entry name" value="YdhG-like"/>
</dbReference>
<evidence type="ECO:0000259" key="6">
    <source>
        <dbReference type="SMART" id="SM00704"/>
    </source>
</evidence>
<reference evidence="8" key="1">
    <citation type="submission" date="2016-11" db="EMBL/GenBank/DDBJ databases">
        <authorList>
            <person name="Varghese N."/>
            <person name="Submissions S."/>
        </authorList>
    </citation>
    <scope>NUCLEOTIDE SEQUENCE [LARGE SCALE GENOMIC DNA]</scope>
    <source>
        <strain evidence="8">DSM 19858</strain>
    </source>
</reference>
<dbReference type="Pfam" id="PF13376">
    <property type="entry name" value="OmdA"/>
    <property type="match status" value="1"/>
</dbReference>
<accession>A0A1M6L4H0</accession>
<evidence type="ECO:0000256" key="4">
    <source>
        <dbReference type="ARBA" id="ARBA00023014"/>
    </source>
</evidence>
<feature type="domain" description="Iron-binding zinc finger CDGSH type" evidence="6">
    <location>
        <begin position="205"/>
        <end position="242"/>
    </location>
</feature>
<dbReference type="GO" id="GO:0051537">
    <property type="term" value="F:2 iron, 2 sulfur cluster binding"/>
    <property type="evidence" value="ECO:0007669"/>
    <property type="project" value="UniProtKB-KW"/>
</dbReference>
<keyword evidence="2" id="KW-0479">Metal-binding</keyword>
<dbReference type="InterPro" id="IPR042216">
    <property type="entry name" value="MitoNEET_CISD"/>
</dbReference>
<evidence type="ECO:0000256" key="1">
    <source>
        <dbReference type="ARBA" id="ARBA00022714"/>
    </source>
</evidence>
<dbReference type="STRING" id="192903.SAMN04488513_10716"/>